<comment type="subunit">
    <text evidence="3 8">Homodimer.</text>
</comment>
<name>A0A1H8RTP2_9GAMM</name>
<evidence type="ECO:0000256" key="4">
    <source>
        <dbReference type="ARBA" id="ARBA00022448"/>
    </source>
</evidence>
<evidence type="ECO:0000256" key="5">
    <source>
        <dbReference type="ARBA" id="ARBA00022490"/>
    </source>
</evidence>
<dbReference type="PANTHER" id="PTHR42930">
    <property type="entry name" value="PHOSPHATE-SPECIFIC TRANSPORT SYSTEM ACCESSORY PROTEIN PHOU"/>
    <property type="match status" value="1"/>
</dbReference>
<dbReference type="PANTHER" id="PTHR42930:SF3">
    <property type="entry name" value="PHOSPHATE-SPECIFIC TRANSPORT SYSTEM ACCESSORY PROTEIN PHOU"/>
    <property type="match status" value="1"/>
</dbReference>
<dbReference type="InterPro" id="IPR026022">
    <property type="entry name" value="PhoU_dom"/>
</dbReference>
<dbReference type="PIRSF" id="PIRSF003107">
    <property type="entry name" value="PhoU"/>
    <property type="match status" value="1"/>
</dbReference>
<dbReference type="GO" id="GO:0045936">
    <property type="term" value="P:negative regulation of phosphate metabolic process"/>
    <property type="evidence" value="ECO:0007669"/>
    <property type="project" value="InterPro"/>
</dbReference>
<evidence type="ECO:0000256" key="2">
    <source>
        <dbReference type="ARBA" id="ARBA00008107"/>
    </source>
</evidence>
<evidence type="ECO:0000256" key="3">
    <source>
        <dbReference type="ARBA" id="ARBA00011738"/>
    </source>
</evidence>
<organism evidence="10 11">
    <name type="scientific">Aquisalimonas asiatica</name>
    <dbReference type="NCBI Taxonomy" id="406100"/>
    <lineage>
        <taxon>Bacteria</taxon>
        <taxon>Pseudomonadati</taxon>
        <taxon>Pseudomonadota</taxon>
        <taxon>Gammaproteobacteria</taxon>
        <taxon>Chromatiales</taxon>
        <taxon>Ectothiorhodospiraceae</taxon>
        <taxon>Aquisalimonas</taxon>
    </lineage>
</organism>
<feature type="domain" description="PhoU" evidence="9">
    <location>
        <begin position="31"/>
        <end position="116"/>
    </location>
</feature>
<keyword evidence="5 8" id="KW-0963">Cytoplasm</keyword>
<accession>A0A1H8RTP2</accession>
<evidence type="ECO:0000259" key="9">
    <source>
        <dbReference type="Pfam" id="PF01895"/>
    </source>
</evidence>
<comment type="function">
    <text evidence="7 8">Plays a role in the regulation of phosphate uptake.</text>
</comment>
<evidence type="ECO:0000313" key="11">
    <source>
        <dbReference type="Proteomes" id="UP000199657"/>
    </source>
</evidence>
<evidence type="ECO:0000313" key="10">
    <source>
        <dbReference type="EMBL" id="SEO69554.1"/>
    </source>
</evidence>
<dbReference type="EMBL" id="FOEG01000002">
    <property type="protein sequence ID" value="SEO69554.1"/>
    <property type="molecule type" value="Genomic_DNA"/>
</dbReference>
<keyword evidence="6 8" id="KW-0592">Phosphate transport</keyword>
<comment type="subcellular location">
    <subcellularLocation>
        <location evidence="1 8">Cytoplasm</location>
    </subcellularLocation>
</comment>
<evidence type="ECO:0000256" key="7">
    <source>
        <dbReference type="ARBA" id="ARBA00056181"/>
    </source>
</evidence>
<dbReference type="Pfam" id="PF01895">
    <property type="entry name" value="PhoU"/>
    <property type="match status" value="2"/>
</dbReference>
<dbReference type="GO" id="GO:0030643">
    <property type="term" value="P:intracellular phosphate ion homeostasis"/>
    <property type="evidence" value="ECO:0007669"/>
    <property type="project" value="InterPro"/>
</dbReference>
<feature type="domain" description="PhoU" evidence="9">
    <location>
        <begin position="138"/>
        <end position="219"/>
    </location>
</feature>
<dbReference type="GO" id="GO:0006817">
    <property type="term" value="P:phosphate ion transport"/>
    <property type="evidence" value="ECO:0007669"/>
    <property type="project" value="UniProtKB-KW"/>
</dbReference>
<dbReference type="SUPFAM" id="SSF109755">
    <property type="entry name" value="PhoU-like"/>
    <property type="match status" value="1"/>
</dbReference>
<dbReference type="NCBIfam" id="TIGR02135">
    <property type="entry name" value="phoU_full"/>
    <property type="match status" value="1"/>
</dbReference>
<dbReference type="FunFam" id="1.20.58.220:FF:000004">
    <property type="entry name" value="Phosphate-specific transport system accessory protein PhoU"/>
    <property type="match status" value="1"/>
</dbReference>
<proteinExistence type="inferred from homology"/>
<keyword evidence="4 8" id="KW-0813">Transport</keyword>
<protein>
    <recommendedName>
        <fullName evidence="8">Phosphate-specific transport system accessory protein PhoU</fullName>
    </recommendedName>
</protein>
<gene>
    <name evidence="10" type="ORF">SAMN04488052_102234</name>
</gene>
<evidence type="ECO:0000256" key="6">
    <source>
        <dbReference type="ARBA" id="ARBA00022592"/>
    </source>
</evidence>
<evidence type="ECO:0000256" key="1">
    <source>
        <dbReference type="ARBA" id="ARBA00004496"/>
    </source>
</evidence>
<reference evidence="10 11" key="1">
    <citation type="submission" date="2016-10" db="EMBL/GenBank/DDBJ databases">
        <authorList>
            <person name="de Groot N.N."/>
        </authorList>
    </citation>
    <scope>NUCLEOTIDE SEQUENCE [LARGE SCALE GENOMIC DNA]</scope>
    <source>
        <strain evidence="10 11">CGMCC 1.6291</strain>
    </source>
</reference>
<sequence>MTDDSIDQGFFKQHISHQFNEELEDIHTRVLAMGGIVEQQLTDAVSAMVDGNRELAQTVITSDYKVNSLEVELDEACTHVLVRRQPTASDLRLVMAVVKTITDLERIGDEAERIGRMALYLLEEDRAVAPVAEMGAFGSHVRDMLRGALDAVARMDAEHAVRVAQQDIQADSQYEVVLQRLMDQMKKSPETIPRLMDIVWAARSMERIGDRARNICEYVVYFVRGKDVRHTSFDQMAREATGDRG</sequence>
<dbReference type="AlphaFoldDB" id="A0A1H8RTP2"/>
<keyword evidence="11" id="KW-1185">Reference proteome</keyword>
<dbReference type="GO" id="GO:0005737">
    <property type="term" value="C:cytoplasm"/>
    <property type="evidence" value="ECO:0007669"/>
    <property type="project" value="UniProtKB-SubCell"/>
</dbReference>
<dbReference type="Gene3D" id="1.20.58.220">
    <property type="entry name" value="Phosphate transport system protein phou homolog 2, domain 2"/>
    <property type="match status" value="2"/>
</dbReference>
<dbReference type="Proteomes" id="UP000199657">
    <property type="component" value="Unassembled WGS sequence"/>
</dbReference>
<evidence type="ECO:0000256" key="8">
    <source>
        <dbReference type="PIRNR" id="PIRNR003107"/>
    </source>
</evidence>
<dbReference type="InterPro" id="IPR028366">
    <property type="entry name" value="PhoU"/>
</dbReference>
<dbReference type="STRING" id="406100.SAMN04488052_102234"/>
<comment type="similarity">
    <text evidence="2 8">Belongs to the PhoU family.</text>
</comment>
<dbReference type="InterPro" id="IPR038078">
    <property type="entry name" value="PhoU-like_sf"/>
</dbReference>